<comment type="subcellular location">
    <subcellularLocation>
        <location evidence="1">Membrane</location>
        <topology evidence="1">Multi-pass membrane protein</topology>
    </subcellularLocation>
</comment>
<dbReference type="Gene3D" id="1.20.1740.10">
    <property type="entry name" value="Amino acid/polyamine transporter I"/>
    <property type="match status" value="1"/>
</dbReference>
<evidence type="ECO:0000256" key="6">
    <source>
        <dbReference type="ARBA" id="ARBA00022989"/>
    </source>
</evidence>
<evidence type="ECO:0000256" key="4">
    <source>
        <dbReference type="ARBA" id="ARBA00022544"/>
    </source>
</evidence>
<evidence type="ECO:0000256" key="5">
    <source>
        <dbReference type="ARBA" id="ARBA00022692"/>
    </source>
</evidence>
<organism evidence="9 10">
    <name type="scientific">Desulfofundulus thermosubterraneus DSM 16057</name>
    <dbReference type="NCBI Taxonomy" id="1121432"/>
    <lineage>
        <taxon>Bacteria</taxon>
        <taxon>Bacillati</taxon>
        <taxon>Bacillota</taxon>
        <taxon>Clostridia</taxon>
        <taxon>Eubacteriales</taxon>
        <taxon>Peptococcaceae</taxon>
        <taxon>Desulfofundulus</taxon>
    </lineage>
</organism>
<keyword evidence="10" id="KW-1185">Reference proteome</keyword>
<evidence type="ECO:0000256" key="8">
    <source>
        <dbReference type="SAM" id="Phobius"/>
    </source>
</evidence>
<keyword evidence="7 8" id="KW-0472">Membrane</keyword>
<dbReference type="Proteomes" id="UP000184529">
    <property type="component" value="Unassembled WGS sequence"/>
</dbReference>
<feature type="transmembrane region" description="Helical" evidence="8">
    <location>
        <begin position="140"/>
        <end position="162"/>
    </location>
</feature>
<keyword evidence="4" id="KW-0309">Germination</keyword>
<evidence type="ECO:0000313" key="9">
    <source>
        <dbReference type="EMBL" id="SHI85944.1"/>
    </source>
</evidence>
<proteinExistence type="inferred from homology"/>
<evidence type="ECO:0000256" key="3">
    <source>
        <dbReference type="ARBA" id="ARBA00022448"/>
    </source>
</evidence>
<dbReference type="InterPro" id="IPR004761">
    <property type="entry name" value="Spore_GerAB"/>
</dbReference>
<name>A0A1M6EKG9_9FIRM</name>
<dbReference type="PANTHER" id="PTHR34975">
    <property type="entry name" value="SPORE GERMINATION PROTEIN A2"/>
    <property type="match status" value="1"/>
</dbReference>
<feature type="transmembrane region" description="Helical" evidence="8">
    <location>
        <begin position="328"/>
        <end position="350"/>
    </location>
</feature>
<dbReference type="Pfam" id="PF03845">
    <property type="entry name" value="Spore_permease"/>
    <property type="match status" value="1"/>
</dbReference>
<feature type="transmembrane region" description="Helical" evidence="8">
    <location>
        <begin position="246"/>
        <end position="275"/>
    </location>
</feature>
<feature type="transmembrane region" description="Helical" evidence="8">
    <location>
        <begin position="362"/>
        <end position="383"/>
    </location>
</feature>
<reference evidence="10" key="1">
    <citation type="submission" date="2016-11" db="EMBL/GenBank/DDBJ databases">
        <authorList>
            <person name="Varghese N."/>
            <person name="Submissions S."/>
        </authorList>
    </citation>
    <scope>NUCLEOTIDE SEQUENCE [LARGE SCALE GENOMIC DNA]</scope>
    <source>
        <strain evidence="10">DSM 16057</strain>
    </source>
</reference>
<dbReference type="EMBL" id="FQZM01000013">
    <property type="protein sequence ID" value="SHI85944.1"/>
    <property type="molecule type" value="Genomic_DNA"/>
</dbReference>
<dbReference type="GO" id="GO:0009847">
    <property type="term" value="P:spore germination"/>
    <property type="evidence" value="ECO:0007669"/>
    <property type="project" value="InterPro"/>
</dbReference>
<accession>A0A1M6EKG9</accession>
<feature type="transmembrane region" description="Helical" evidence="8">
    <location>
        <begin position="68"/>
        <end position="92"/>
    </location>
</feature>
<dbReference type="AlphaFoldDB" id="A0A1M6EKG9"/>
<keyword evidence="5 8" id="KW-0812">Transmembrane</keyword>
<dbReference type="PANTHER" id="PTHR34975:SF2">
    <property type="entry name" value="SPORE GERMINATION PROTEIN A2"/>
    <property type="match status" value="1"/>
</dbReference>
<feature type="transmembrane region" description="Helical" evidence="8">
    <location>
        <begin position="212"/>
        <end position="234"/>
    </location>
</feature>
<dbReference type="OrthoDB" id="1675410at2"/>
<comment type="similarity">
    <text evidence="2">Belongs to the amino acid-polyamine-organocation (APC) superfamily. Spore germination protein (SGP) (TC 2.A.3.9) family.</text>
</comment>
<feature type="transmembrane region" description="Helical" evidence="8">
    <location>
        <begin position="295"/>
        <end position="316"/>
    </location>
</feature>
<evidence type="ECO:0000256" key="7">
    <source>
        <dbReference type="ARBA" id="ARBA00023136"/>
    </source>
</evidence>
<dbReference type="STRING" id="1121432.SAMN02745219_01228"/>
<keyword evidence="3" id="KW-0813">Transport</keyword>
<feature type="transmembrane region" description="Helical" evidence="8">
    <location>
        <begin position="104"/>
        <end position="128"/>
    </location>
</feature>
<gene>
    <name evidence="9" type="ORF">SAMN02745219_01228</name>
</gene>
<protein>
    <submittedName>
        <fullName evidence="9">Spore germination protein KB</fullName>
    </submittedName>
</protein>
<feature type="transmembrane region" description="Helical" evidence="8">
    <location>
        <begin position="174"/>
        <end position="192"/>
    </location>
</feature>
<feature type="transmembrane region" description="Helical" evidence="8">
    <location>
        <begin position="40"/>
        <end position="62"/>
    </location>
</feature>
<dbReference type="GO" id="GO:0016020">
    <property type="term" value="C:membrane"/>
    <property type="evidence" value="ECO:0007669"/>
    <property type="project" value="UniProtKB-SubCell"/>
</dbReference>
<sequence length="390" mass="42325">MHIAPLFHTQYVEAKGCMLVNQGGSGNFIEKGRITSRQMAMLLFTLIISTIDVYMPAVVAGVAGRDAWIAVILAVLYALIIWAVAIALASRFPRQTIIHYSRELLGPLLGSLVGILQVIFFFFIGASITRILADIMKTSFMPYTPMVVFTISVMLVASYAASGGLEVIARLNEILLPLGLAALIFVGFGSLPQVDFGNFLPVMEQGLGPVNWGGVVLVSILAEIVIVLMLYPYLSDQTRAGVNGLWALLGLGAAMQIGVLAIGLFTAEVTAAMNFPALEMVRAIRLGPLMTHPDVVIVAVWVGGIFIKLALLYYVVTLGLAQWLGLNSYQFLLAPVGIWMVVYSLVAYHSLADFWVLETKVFPGYALFHTFLIPLFLLLVAWVRGLGAKS</sequence>
<evidence type="ECO:0000313" key="10">
    <source>
        <dbReference type="Proteomes" id="UP000184529"/>
    </source>
</evidence>
<evidence type="ECO:0000256" key="1">
    <source>
        <dbReference type="ARBA" id="ARBA00004141"/>
    </source>
</evidence>
<keyword evidence="6 8" id="KW-1133">Transmembrane helix</keyword>
<evidence type="ECO:0000256" key="2">
    <source>
        <dbReference type="ARBA" id="ARBA00007998"/>
    </source>
</evidence>
<dbReference type="NCBIfam" id="TIGR00912">
    <property type="entry name" value="2A0309"/>
    <property type="match status" value="1"/>
</dbReference>